<evidence type="ECO:0000256" key="2">
    <source>
        <dbReference type="RuleBase" id="RU003616"/>
    </source>
</evidence>
<dbReference type="CDD" id="cd06464">
    <property type="entry name" value="ACD_sHsps-like"/>
    <property type="match status" value="1"/>
</dbReference>
<dbReference type="InterPro" id="IPR007052">
    <property type="entry name" value="CS_dom"/>
</dbReference>
<evidence type="ECO:0000259" key="3">
    <source>
        <dbReference type="PROSITE" id="PS01031"/>
    </source>
</evidence>
<dbReference type="SUPFAM" id="SSF49764">
    <property type="entry name" value="HSP20-like chaperones"/>
    <property type="match status" value="1"/>
</dbReference>
<comment type="similarity">
    <text evidence="1 2">Belongs to the small heat shock protein (HSP20) family.</text>
</comment>
<dbReference type="AlphaFoldDB" id="A0A537LCV2"/>
<dbReference type="Proteomes" id="UP000318661">
    <property type="component" value="Unassembled WGS sequence"/>
</dbReference>
<dbReference type="Pfam" id="PF00011">
    <property type="entry name" value="HSP20"/>
    <property type="match status" value="1"/>
</dbReference>
<reference evidence="5 6" key="1">
    <citation type="journal article" date="2019" name="Nat. Microbiol.">
        <title>Mediterranean grassland soil C-N compound turnover is dependent on rainfall and depth, and is mediated by genomically divergent microorganisms.</title>
        <authorList>
            <person name="Diamond S."/>
            <person name="Andeer P.F."/>
            <person name="Li Z."/>
            <person name="Crits-Christoph A."/>
            <person name="Burstein D."/>
            <person name="Anantharaman K."/>
            <person name="Lane K.R."/>
            <person name="Thomas B.C."/>
            <person name="Pan C."/>
            <person name="Northen T.R."/>
            <person name="Banfield J.F."/>
        </authorList>
    </citation>
    <scope>NUCLEOTIDE SEQUENCE [LARGE SCALE GENOMIC DNA]</scope>
    <source>
        <strain evidence="5">NP_2</strain>
    </source>
</reference>
<dbReference type="PROSITE" id="PS01031">
    <property type="entry name" value="SHSP"/>
    <property type="match status" value="1"/>
</dbReference>
<organism evidence="5 6">
    <name type="scientific">Candidatus Segetimicrobium genomatis</name>
    <dbReference type="NCBI Taxonomy" id="2569760"/>
    <lineage>
        <taxon>Bacteria</taxon>
        <taxon>Bacillati</taxon>
        <taxon>Candidatus Sysuimicrobiota</taxon>
        <taxon>Candidatus Sysuimicrobiia</taxon>
        <taxon>Candidatus Sysuimicrobiales</taxon>
        <taxon>Candidatus Segetimicrobiaceae</taxon>
        <taxon>Candidatus Segetimicrobium</taxon>
    </lineage>
</organism>
<feature type="domain" description="SHSP" evidence="3">
    <location>
        <begin position="34"/>
        <end position="146"/>
    </location>
</feature>
<evidence type="ECO:0000313" key="6">
    <source>
        <dbReference type="Proteomes" id="UP000318661"/>
    </source>
</evidence>
<evidence type="ECO:0000313" key="5">
    <source>
        <dbReference type="EMBL" id="TMJ05746.1"/>
    </source>
</evidence>
<evidence type="ECO:0000256" key="1">
    <source>
        <dbReference type="PROSITE-ProRule" id="PRU00285"/>
    </source>
</evidence>
<dbReference type="InterPro" id="IPR008978">
    <property type="entry name" value="HSP20-like_chaperone"/>
</dbReference>
<comment type="caution">
    <text evidence="5">The sequence shown here is derived from an EMBL/GenBank/DDBJ whole genome shotgun (WGS) entry which is preliminary data.</text>
</comment>
<dbReference type="Gene3D" id="2.60.40.790">
    <property type="match status" value="1"/>
</dbReference>
<gene>
    <name evidence="5" type="ORF">E6G99_09650</name>
</gene>
<feature type="domain" description="CS" evidence="4">
    <location>
        <begin position="38"/>
        <end position="144"/>
    </location>
</feature>
<protein>
    <submittedName>
        <fullName evidence="5">Hsp20/alpha crystallin family protein</fullName>
    </submittedName>
</protein>
<name>A0A537LCV2_9BACT</name>
<dbReference type="InterPro" id="IPR031107">
    <property type="entry name" value="Small_HSP"/>
</dbReference>
<sequence>MSIIRWDPFDDLASLRESMDKLFEDFFTRRPRGEAVTAWQPAVEMFETDSDIVVRADLPGIDPKHVDITVTDDTLTLKGEAKAEHEDRGRTYVRRELRYGSFIRTLALPDGVKGDQAKASYKNGILEIRLPKSERATPKSVKVEVGE</sequence>
<accession>A0A537LCV2</accession>
<dbReference type="EMBL" id="VBAJ01000240">
    <property type="protein sequence ID" value="TMJ05746.1"/>
    <property type="molecule type" value="Genomic_DNA"/>
</dbReference>
<proteinExistence type="inferred from homology"/>
<dbReference type="PROSITE" id="PS51203">
    <property type="entry name" value="CS"/>
    <property type="match status" value="1"/>
</dbReference>
<evidence type="ECO:0000259" key="4">
    <source>
        <dbReference type="PROSITE" id="PS51203"/>
    </source>
</evidence>
<dbReference type="PANTHER" id="PTHR11527">
    <property type="entry name" value="HEAT-SHOCK PROTEIN 20 FAMILY MEMBER"/>
    <property type="match status" value="1"/>
</dbReference>
<dbReference type="InterPro" id="IPR002068">
    <property type="entry name" value="A-crystallin/Hsp20_dom"/>
</dbReference>